<keyword evidence="1" id="KW-0472">Membrane</keyword>
<protein>
    <recommendedName>
        <fullName evidence="4">DUF3021 domain-containing protein</fullName>
    </recommendedName>
</protein>
<evidence type="ECO:0008006" key="4">
    <source>
        <dbReference type="Google" id="ProtNLM"/>
    </source>
</evidence>
<dbReference type="STRING" id="1390249.BHU72_12175"/>
<keyword evidence="3" id="KW-1185">Reference proteome</keyword>
<sequence>MFELKKRIIETCISFTSVLLIYSLLGEIGITLKVQNYTVFQLFGISAVIAMVMFFTDQIPFKTVYTWIAVSIADIFVVVFVLGGLIFQMFPFTPFILLVVSMMIIVVYFVVFGVMVIKNQVDAHSINKKLLAMRGEGNE</sequence>
<evidence type="ECO:0000313" key="3">
    <source>
        <dbReference type="Proteomes" id="UP000095255"/>
    </source>
</evidence>
<organism evidence="2 3">
    <name type="scientific">Desulfuribacillus stibiiarsenatis</name>
    <dbReference type="NCBI Taxonomy" id="1390249"/>
    <lineage>
        <taxon>Bacteria</taxon>
        <taxon>Bacillati</taxon>
        <taxon>Bacillota</taxon>
        <taxon>Desulfuribacillia</taxon>
        <taxon>Desulfuribacillales</taxon>
        <taxon>Desulfuribacillaceae</taxon>
        <taxon>Desulfuribacillus</taxon>
    </lineage>
</organism>
<comment type="caution">
    <text evidence="2">The sequence shown here is derived from an EMBL/GenBank/DDBJ whole genome shotgun (WGS) entry which is preliminary data.</text>
</comment>
<evidence type="ECO:0000256" key="1">
    <source>
        <dbReference type="SAM" id="Phobius"/>
    </source>
</evidence>
<accession>A0A1E5L202</accession>
<proteinExistence type="predicted"/>
<evidence type="ECO:0000313" key="2">
    <source>
        <dbReference type="EMBL" id="OEH84157.1"/>
    </source>
</evidence>
<dbReference type="RefSeq" id="WP_069703394.1">
    <property type="nucleotide sequence ID" value="NZ_MJAT01000040.1"/>
</dbReference>
<feature type="transmembrane region" description="Helical" evidence="1">
    <location>
        <begin position="38"/>
        <end position="55"/>
    </location>
</feature>
<dbReference type="AlphaFoldDB" id="A0A1E5L202"/>
<reference evidence="2 3" key="1">
    <citation type="submission" date="2016-09" db="EMBL/GenBank/DDBJ databases">
        <title>Desulfuribacillus arsenicus sp. nov., an obligately anaerobic, dissimilatory arsenic- and antimonate-reducing bacterium isolated from anoxic sediments.</title>
        <authorList>
            <person name="Abin C.A."/>
            <person name="Hollibaugh J.T."/>
        </authorList>
    </citation>
    <scope>NUCLEOTIDE SEQUENCE [LARGE SCALE GENOMIC DNA]</scope>
    <source>
        <strain evidence="2 3">MLFW-2</strain>
    </source>
</reference>
<keyword evidence="1" id="KW-1133">Transmembrane helix</keyword>
<feature type="transmembrane region" description="Helical" evidence="1">
    <location>
        <begin position="95"/>
        <end position="117"/>
    </location>
</feature>
<dbReference type="Proteomes" id="UP000095255">
    <property type="component" value="Unassembled WGS sequence"/>
</dbReference>
<name>A0A1E5L202_9FIRM</name>
<gene>
    <name evidence="2" type="ORF">BHU72_12175</name>
</gene>
<feature type="transmembrane region" description="Helical" evidence="1">
    <location>
        <begin position="67"/>
        <end position="89"/>
    </location>
</feature>
<keyword evidence="1" id="KW-0812">Transmembrane</keyword>
<dbReference type="EMBL" id="MJAT01000040">
    <property type="protein sequence ID" value="OEH84157.1"/>
    <property type="molecule type" value="Genomic_DNA"/>
</dbReference>
<feature type="transmembrane region" description="Helical" evidence="1">
    <location>
        <begin position="12"/>
        <end position="32"/>
    </location>
</feature>